<dbReference type="AlphaFoldDB" id="A0A9P5APX4"/>
<evidence type="ECO:0000313" key="2">
    <source>
        <dbReference type="EMBL" id="KAF4342768.1"/>
    </source>
</evidence>
<proteinExistence type="predicted"/>
<organism evidence="2 3">
    <name type="scientific">Fusarium beomiforme</name>
    <dbReference type="NCBI Taxonomy" id="44412"/>
    <lineage>
        <taxon>Eukaryota</taxon>
        <taxon>Fungi</taxon>
        <taxon>Dikarya</taxon>
        <taxon>Ascomycota</taxon>
        <taxon>Pezizomycotina</taxon>
        <taxon>Sordariomycetes</taxon>
        <taxon>Hypocreomycetidae</taxon>
        <taxon>Hypocreales</taxon>
        <taxon>Nectriaceae</taxon>
        <taxon>Fusarium</taxon>
        <taxon>Fusarium burgessii species complex</taxon>
    </lineage>
</organism>
<feature type="region of interest" description="Disordered" evidence="1">
    <location>
        <begin position="272"/>
        <end position="331"/>
    </location>
</feature>
<dbReference type="Proteomes" id="UP000730481">
    <property type="component" value="Unassembled WGS sequence"/>
</dbReference>
<feature type="compositionally biased region" description="Basic and acidic residues" evidence="1">
    <location>
        <begin position="272"/>
        <end position="312"/>
    </location>
</feature>
<dbReference type="OrthoDB" id="5084830at2759"/>
<evidence type="ECO:0000313" key="3">
    <source>
        <dbReference type="Proteomes" id="UP000730481"/>
    </source>
</evidence>
<feature type="compositionally biased region" description="Basic and acidic residues" evidence="1">
    <location>
        <begin position="320"/>
        <end position="331"/>
    </location>
</feature>
<reference evidence="2" key="2">
    <citation type="submission" date="2020-02" db="EMBL/GenBank/DDBJ databases">
        <title>Identification and distribution of gene clusters putatively required for synthesis of sphingolipid metabolism inhibitors in phylogenetically diverse species of the filamentous fungus Fusarium.</title>
        <authorList>
            <person name="Kim H.-S."/>
            <person name="Busman M."/>
            <person name="Brown D.W."/>
            <person name="Divon H."/>
            <person name="Uhlig S."/>
            <person name="Proctor R.H."/>
        </authorList>
    </citation>
    <scope>NUCLEOTIDE SEQUENCE</scope>
    <source>
        <strain evidence="2">NRRL 25174</strain>
    </source>
</reference>
<name>A0A9P5APX4_9HYPO</name>
<protein>
    <submittedName>
        <fullName evidence="2">Uncharacterized protein</fullName>
    </submittedName>
</protein>
<dbReference type="EMBL" id="PVQB02000122">
    <property type="protein sequence ID" value="KAF4342768.1"/>
    <property type="molecule type" value="Genomic_DNA"/>
</dbReference>
<accession>A0A9P5APX4</accession>
<reference evidence="2" key="1">
    <citation type="journal article" date="2017" name="Mycologia">
        <title>Fusarium algeriense, sp. nov., a novel toxigenic crown rot pathogen of durum wheat from Algeria is nested in the Fusarium burgessii species complex.</title>
        <authorList>
            <person name="Laraba I."/>
            <person name="Keddad A."/>
            <person name="Boureghda H."/>
            <person name="Abdallah N."/>
            <person name="Vaughan M.M."/>
            <person name="Proctor R.H."/>
            <person name="Busman M."/>
            <person name="O'Donnell K."/>
        </authorList>
    </citation>
    <scope>NUCLEOTIDE SEQUENCE</scope>
    <source>
        <strain evidence="2">NRRL 25174</strain>
    </source>
</reference>
<comment type="caution">
    <text evidence="2">The sequence shown here is derived from an EMBL/GenBank/DDBJ whole genome shotgun (WGS) entry which is preliminary data.</text>
</comment>
<gene>
    <name evidence="2" type="ORF">FBEOM_3290</name>
</gene>
<keyword evidence="3" id="KW-1185">Reference proteome</keyword>
<sequence>MAHNSQDLINVEEQPRAFASEIQIREYDAPTEIPMEMHNLTPSATNQTRFTGFQTETVAWGETNTIEDVVRTLNMMRSECPDRPFMFRLNLLDDEAVAKARDKGYPERTTQTTSREHLITYSPTSIIEQKSQELHDAISRTQQLEAAWKGAVAERDKVTETSLKKAEDDARDLQRYMQDGRKALNGLTECQASLKESNAKVAELKKENSQLKADVQQGDTSLSELRGQCSELQKQLKMAEESRLAAESESGRLKSELENRRISHAAAIEGLRTEKSSVESRADRLDKELRESRSSHEETQKRLQDAQLEHSKNLGSLKSLTEEASKLKQDRSSINNNVEELQKAVSKKDHTIQMLEKASQEKDTLISQRGRDIENQVQKASTFLRHLSVDVDSGSWKLVAENVLADQARNSHGMARGFSRISSWSLDPSLEEREDSRNPDIKDLFTYLRGFLNAIKSKSLMSAVAQLLVRAFTNAVGDSRLHFMHRVAMCQIVILLVPVIEAQPFMQALDAVDPRITRLVNALMANDPMPLLDNSIFYEDLTVVGLNKNPRGVILTRLAGKDVCWVDQSRILRGFNTMQMLPTVGESFQLALDDRDKLAWFVAHV</sequence>
<evidence type="ECO:0000256" key="1">
    <source>
        <dbReference type="SAM" id="MobiDB-lite"/>
    </source>
</evidence>